<reference evidence="3 4" key="1">
    <citation type="submission" date="2015-04" db="EMBL/GenBank/DDBJ databases">
        <title>Taxonomic description and genome sequence of Bacillus campisalis sp. nov., a novel member of the genus Bacillus isolated from solar saltern.</title>
        <authorList>
            <person name="Mathan Kumar R."/>
            <person name="Kaur G."/>
            <person name="Kumar A."/>
            <person name="Singh N.K."/>
            <person name="Kaur N."/>
            <person name="Kumar N."/>
            <person name="Mayilraj S."/>
        </authorList>
    </citation>
    <scope>NUCLEOTIDE SEQUENCE [LARGE SCALE GENOMIC DNA]</scope>
    <source>
        <strain evidence="3 4">SA2-6</strain>
    </source>
</reference>
<keyword evidence="4" id="KW-1185">Reference proteome</keyword>
<dbReference type="Proteomes" id="UP000034166">
    <property type="component" value="Unassembled WGS sequence"/>
</dbReference>
<name>A0A0M2SY46_9BACI</name>
<comment type="caution">
    <text evidence="3">The sequence shown here is derived from an EMBL/GenBank/DDBJ whole genome shotgun (WGS) entry which is preliminary data.</text>
</comment>
<organism evidence="3 4">
    <name type="scientific">Mesobacillus campisalis</name>
    <dbReference type="NCBI Taxonomy" id="1408103"/>
    <lineage>
        <taxon>Bacteria</taxon>
        <taxon>Bacillati</taxon>
        <taxon>Bacillota</taxon>
        <taxon>Bacilli</taxon>
        <taxon>Bacillales</taxon>
        <taxon>Bacillaceae</taxon>
        <taxon>Mesobacillus</taxon>
    </lineage>
</organism>
<feature type="domain" description="Peptidase M20 dimerisation" evidence="2">
    <location>
        <begin position="175"/>
        <end position="268"/>
    </location>
</feature>
<evidence type="ECO:0000313" key="4">
    <source>
        <dbReference type="Proteomes" id="UP000034166"/>
    </source>
</evidence>
<dbReference type="InterPro" id="IPR017439">
    <property type="entry name" value="Amidohydrolase"/>
</dbReference>
<dbReference type="GO" id="GO:0016787">
    <property type="term" value="F:hydrolase activity"/>
    <property type="evidence" value="ECO:0007669"/>
    <property type="project" value="UniProtKB-KW"/>
</dbReference>
<evidence type="ECO:0000313" key="3">
    <source>
        <dbReference type="EMBL" id="KKK37892.1"/>
    </source>
</evidence>
<accession>A0A0M2SY46</accession>
<dbReference type="OrthoDB" id="9776731at2"/>
<feature type="binding site" evidence="1">
    <location>
        <position position="153"/>
    </location>
    <ligand>
        <name>Mn(2+)</name>
        <dbReference type="ChEBI" id="CHEBI:29035"/>
        <label>2</label>
    </ligand>
</feature>
<dbReference type="PANTHER" id="PTHR11014">
    <property type="entry name" value="PEPTIDASE M20 FAMILY MEMBER"/>
    <property type="match status" value="1"/>
</dbReference>
<dbReference type="SUPFAM" id="SSF53187">
    <property type="entry name" value="Zn-dependent exopeptidases"/>
    <property type="match status" value="1"/>
</dbReference>
<dbReference type="GO" id="GO:0046872">
    <property type="term" value="F:metal ion binding"/>
    <property type="evidence" value="ECO:0007669"/>
    <property type="project" value="UniProtKB-KW"/>
</dbReference>
<keyword evidence="1" id="KW-0479">Metal-binding</keyword>
<dbReference type="Pfam" id="PF07687">
    <property type="entry name" value="M20_dimer"/>
    <property type="match status" value="1"/>
</dbReference>
<dbReference type="Gene3D" id="3.40.630.10">
    <property type="entry name" value="Zn peptidases"/>
    <property type="match status" value="1"/>
</dbReference>
<protein>
    <submittedName>
        <fullName evidence="3">Amidohydrolase</fullName>
    </submittedName>
</protein>
<sequence>MDLFQYIDKKQDTILKTYHELHGLAEPSWEEEKTSRYLQEKLQDAGLEVKTYTGHHGFTAEWKGELSEVIALRADMDALVQEVGGVVRPNHSCGHDAHSTMVLMAALALAKSMRRLRHTVRFIFQPAEEKAEGALKMLEDGALENVRFLAGIHLRPKSEVSFGKAAPVILHGSTASLKGTIKGVPAHAARPEEGNNPLEAAALLIQEVKNISIVDKGRYSIKITELHGGEASNSIPASARFTFDMRSEKNEAMESLIERANEAIRKTEVATGVTIESGISEYSPAAVQNQAAIQLAQTAIAEILGRNNVSEACVTPGAEDFHFYTVKKPHLAATMVGLGCGLAPGLHHPDMSFNEGALVYGAKILAKMLLLADKKKWSEGE</sequence>
<dbReference type="PATRIC" id="fig|1408103.3.peg.2699"/>
<proteinExistence type="predicted"/>
<dbReference type="NCBIfam" id="TIGR01891">
    <property type="entry name" value="amidohydrolases"/>
    <property type="match status" value="1"/>
</dbReference>
<dbReference type="PIRSF" id="PIRSF005962">
    <property type="entry name" value="Pept_M20D_amidohydro"/>
    <property type="match status" value="1"/>
</dbReference>
<keyword evidence="3" id="KW-0378">Hydrolase</keyword>
<dbReference type="EMBL" id="LAYY01000011">
    <property type="protein sequence ID" value="KKK37892.1"/>
    <property type="molecule type" value="Genomic_DNA"/>
</dbReference>
<dbReference type="InterPro" id="IPR002933">
    <property type="entry name" value="Peptidase_M20"/>
</dbReference>
<feature type="binding site" evidence="1">
    <location>
        <position position="95"/>
    </location>
    <ligand>
        <name>Mn(2+)</name>
        <dbReference type="ChEBI" id="CHEBI:29035"/>
        <label>2</label>
    </ligand>
</feature>
<dbReference type="PANTHER" id="PTHR11014:SF122">
    <property type="entry name" value="AMIDOHYDROLASE AMHX"/>
    <property type="match status" value="1"/>
</dbReference>
<gene>
    <name evidence="3" type="ORF">WQ57_12010</name>
</gene>
<dbReference type="Pfam" id="PF01546">
    <property type="entry name" value="Peptidase_M20"/>
    <property type="match status" value="1"/>
</dbReference>
<keyword evidence="1" id="KW-0464">Manganese</keyword>
<comment type="cofactor">
    <cofactor evidence="1">
        <name>Mn(2+)</name>
        <dbReference type="ChEBI" id="CHEBI:29035"/>
    </cofactor>
    <text evidence="1">The Mn(2+) ion enhances activity.</text>
</comment>
<evidence type="ECO:0000259" key="2">
    <source>
        <dbReference type="Pfam" id="PF07687"/>
    </source>
</evidence>
<dbReference type="SUPFAM" id="SSF55031">
    <property type="entry name" value="Bacterial exopeptidase dimerisation domain"/>
    <property type="match status" value="1"/>
</dbReference>
<evidence type="ECO:0000256" key="1">
    <source>
        <dbReference type="PIRSR" id="PIRSR005962-1"/>
    </source>
</evidence>
<dbReference type="AlphaFoldDB" id="A0A0M2SY46"/>
<dbReference type="RefSeq" id="WP_046524014.1">
    <property type="nucleotide sequence ID" value="NZ_LAYY01000011.1"/>
</dbReference>
<feature type="binding site" evidence="1">
    <location>
        <position position="347"/>
    </location>
    <ligand>
        <name>Mn(2+)</name>
        <dbReference type="ChEBI" id="CHEBI:29035"/>
        <label>2</label>
    </ligand>
</feature>
<dbReference type="Gene3D" id="3.30.70.360">
    <property type="match status" value="1"/>
</dbReference>
<feature type="binding site" evidence="1">
    <location>
        <position position="129"/>
    </location>
    <ligand>
        <name>Mn(2+)</name>
        <dbReference type="ChEBI" id="CHEBI:29035"/>
        <label>2</label>
    </ligand>
</feature>
<dbReference type="InterPro" id="IPR011650">
    <property type="entry name" value="Peptidase_M20_dimer"/>
</dbReference>
<feature type="binding site" evidence="1">
    <location>
        <position position="93"/>
    </location>
    <ligand>
        <name>Mn(2+)</name>
        <dbReference type="ChEBI" id="CHEBI:29035"/>
        <label>2</label>
    </ligand>
</feature>
<dbReference type="InterPro" id="IPR036264">
    <property type="entry name" value="Bact_exopeptidase_dim_dom"/>
</dbReference>